<comment type="caution">
    <text evidence="2">The sequence shown here is derived from an EMBL/GenBank/DDBJ whole genome shotgun (WGS) entry which is preliminary data.</text>
</comment>
<reference evidence="2" key="1">
    <citation type="submission" date="2017-12" db="EMBL/GenBank/DDBJ databases">
        <title>FDA dAtabase for Regulatory Grade micrObial Sequences (FDA-ARGOS): Supporting development and validation of Infectious Disease Dx tests.</title>
        <authorList>
            <person name="Kerrigan L."/>
            <person name="Tallon L.J."/>
            <person name="Sadzewicz L."/>
            <person name="Sengamalay N."/>
            <person name="Ott S."/>
            <person name="Godinez A."/>
            <person name="Nagaraj S."/>
            <person name="Vavikolanu K."/>
            <person name="Vyas G."/>
            <person name="Nadendla S."/>
            <person name="Aluvathingal J."/>
            <person name="Sichtig H."/>
        </authorList>
    </citation>
    <scope>NUCLEOTIDE SEQUENCE [LARGE SCALE GENOMIC DNA]</scope>
    <source>
        <strain evidence="2">FDAARGOS_200</strain>
    </source>
</reference>
<accession>A0AAX0WSS3</accession>
<keyword evidence="1" id="KW-0812">Transmembrane</keyword>
<evidence type="ECO:0000313" key="2">
    <source>
        <dbReference type="EMBL" id="PNL61170.1"/>
    </source>
</evidence>
<evidence type="ECO:0000256" key="1">
    <source>
        <dbReference type="SAM" id="Phobius"/>
    </source>
</evidence>
<dbReference type="AlphaFoldDB" id="A0AAX0WSS3"/>
<keyword evidence="1" id="KW-1133">Transmembrane helix</keyword>
<evidence type="ECO:0000313" key="3">
    <source>
        <dbReference type="Proteomes" id="UP000192511"/>
    </source>
</evidence>
<keyword evidence="1" id="KW-0472">Membrane</keyword>
<organism evidence="2 3">
    <name type="scientific">Legionella anisa</name>
    <dbReference type="NCBI Taxonomy" id="28082"/>
    <lineage>
        <taxon>Bacteria</taxon>
        <taxon>Pseudomonadati</taxon>
        <taxon>Pseudomonadota</taxon>
        <taxon>Gammaproteobacteria</taxon>
        <taxon>Legionellales</taxon>
        <taxon>Legionellaceae</taxon>
        <taxon>Legionella</taxon>
    </lineage>
</organism>
<protein>
    <submittedName>
        <fullName evidence="2">Uncharacterized protein</fullName>
    </submittedName>
</protein>
<dbReference type="Proteomes" id="UP000192511">
    <property type="component" value="Unassembled WGS sequence"/>
</dbReference>
<feature type="transmembrane region" description="Helical" evidence="1">
    <location>
        <begin position="6"/>
        <end position="25"/>
    </location>
</feature>
<name>A0AAX0WSS3_9GAMM</name>
<proteinExistence type="predicted"/>
<dbReference type="EMBL" id="NBTX02000004">
    <property type="protein sequence ID" value="PNL61170.1"/>
    <property type="molecule type" value="Genomic_DNA"/>
</dbReference>
<sequence length="82" mass="9751">MLFVTLILIVIGYIVALCTIDKSAVKNIFNSHKELKYLHYSSNKIFIVKILIHMIYLYQDNLYNSSLVYYFSQKDRAWHCLN</sequence>
<keyword evidence="3" id="KW-1185">Reference proteome</keyword>
<gene>
    <name evidence="2" type="ORF">A6J39_008050</name>
</gene>